<accession>A0ABS1BWK0</accession>
<evidence type="ECO:0000313" key="3">
    <source>
        <dbReference type="Proteomes" id="UP000644147"/>
    </source>
</evidence>
<dbReference type="InterPro" id="IPR045829">
    <property type="entry name" value="PKD_6"/>
</dbReference>
<reference evidence="2 3" key="1">
    <citation type="submission" date="2020-12" db="EMBL/GenBank/DDBJ databases">
        <title>Bacterial novel species Adhaeribacter sp. BT258 isolated from soil.</title>
        <authorList>
            <person name="Jung H.-Y."/>
        </authorList>
    </citation>
    <scope>NUCLEOTIDE SEQUENCE [LARGE SCALE GENOMIC DNA]</scope>
    <source>
        <strain evidence="2 3">BT258</strain>
    </source>
</reference>
<dbReference type="InterPro" id="IPR013783">
    <property type="entry name" value="Ig-like_fold"/>
</dbReference>
<dbReference type="Pfam" id="PF13585">
    <property type="entry name" value="CHU_C"/>
    <property type="match status" value="1"/>
</dbReference>
<dbReference type="Pfam" id="PF19408">
    <property type="entry name" value="PKD_6"/>
    <property type="match status" value="2"/>
</dbReference>
<gene>
    <name evidence="2" type="ORF">I5M27_00760</name>
</gene>
<dbReference type="NCBIfam" id="TIGR04131">
    <property type="entry name" value="Bac_Flav_CTERM"/>
    <property type="match status" value="1"/>
</dbReference>
<sequence>MQVIAERPYICQGESVKLSAFGAGASQFTWLPAQGLGTINGAEAIVQPTVTTTYTVIGSGSCHSDTARITVVVAPPAYVNAGPDQSICSGATVQLGTSPQPGYNYTWHTSTNLSDSTIANPTFSVVNTGSTNRAYQFIVTMDGPGATCGKDKDTVQITVKPQIAVNAGSARTFCSGIPTVLQPQQYNSAYAYSWSPTTGLSNANTFAPTLTLTNTSAKPDTLTYTLTATFNGCSRSSPVQVIVLPEPRPVIYGPASVCPGSPQITYQVQNPIPGNSYIWGVRGGSLSQTFGDSIWVNWGAASATATVWALGSNRFNCPGDTVFFPVLINPLLQTEKPKGNDTLCENDKQNQLYQLARAQGSVYTWGIRGGSIVSGQSSHAVRVNWPGPGQYKLWVQESAQTSLAQCYGVSDTLRITVLPSPDTTLAVQGPASVCEQSQQSYSLAGNPGSIYHWQVIGGAIIGGQGSGSVQVNWQTVGQGEVKVQETLPNGCVGNWLTLFVQVNPIPVTTSPVFNTFCPEALTRTHQVQGMPGSAFQWQVSGGTLLSGQGTSQTTIRWDSLSVNPSYSVIETSASGCSSAPHTVAVEFDRSALKLLSVGLDEAEENLIIQYKLQHPPLTPPVYLNIFAQNSQTGQWESIGQSSLANTVFRAPAAAFEMRHYRLQGRNYCSNELYSKAHRPVKLTAAGQENSGEVKLSWNAYKGWPGTVQYEVWRQLEGQTAFEKLAVTTDSSLSLKTGRDGFRQRYRIKAVSASGRESWSQSVGVEFQNELGFPNIITPNNDRLNDTFTASNLHLYPNSSLKIFNRWGQEVFSSQHYRGEWQAEGLSSGTYYYLLQTPNGKKFKGWVEVVK</sequence>
<feature type="domain" description="PKD-like" evidence="1">
    <location>
        <begin position="421"/>
        <end position="491"/>
    </location>
</feature>
<keyword evidence="3" id="KW-1185">Reference proteome</keyword>
<feature type="domain" description="PKD-like" evidence="1">
    <location>
        <begin position="249"/>
        <end position="309"/>
    </location>
</feature>
<evidence type="ECO:0000259" key="1">
    <source>
        <dbReference type="Pfam" id="PF19408"/>
    </source>
</evidence>
<dbReference type="InterPro" id="IPR026341">
    <property type="entry name" value="T9SS_type_B"/>
</dbReference>
<dbReference type="EMBL" id="JAEHFX010000001">
    <property type="protein sequence ID" value="MBK0401491.1"/>
    <property type="molecule type" value="Genomic_DNA"/>
</dbReference>
<name>A0ABS1BWK0_9BACT</name>
<evidence type="ECO:0000313" key="2">
    <source>
        <dbReference type="EMBL" id="MBK0401491.1"/>
    </source>
</evidence>
<dbReference type="Gene3D" id="2.60.40.10">
    <property type="entry name" value="Immunoglobulins"/>
    <property type="match status" value="2"/>
</dbReference>
<dbReference type="RefSeq" id="WP_200504121.1">
    <property type="nucleotide sequence ID" value="NZ_JAEHFX010000001.1"/>
</dbReference>
<protein>
    <submittedName>
        <fullName evidence="2">Gliding motility-associated C-terminal domain-containing protein</fullName>
    </submittedName>
</protein>
<comment type="caution">
    <text evidence="2">The sequence shown here is derived from an EMBL/GenBank/DDBJ whole genome shotgun (WGS) entry which is preliminary data.</text>
</comment>
<proteinExistence type="predicted"/>
<organism evidence="2 3">
    <name type="scientific">Adhaeribacter terrigena</name>
    <dbReference type="NCBI Taxonomy" id="2793070"/>
    <lineage>
        <taxon>Bacteria</taxon>
        <taxon>Pseudomonadati</taxon>
        <taxon>Bacteroidota</taxon>
        <taxon>Cytophagia</taxon>
        <taxon>Cytophagales</taxon>
        <taxon>Hymenobacteraceae</taxon>
        <taxon>Adhaeribacter</taxon>
    </lineage>
</organism>
<dbReference type="Proteomes" id="UP000644147">
    <property type="component" value="Unassembled WGS sequence"/>
</dbReference>